<protein>
    <submittedName>
        <fullName evidence="1">Uncharacterized protein</fullName>
    </submittedName>
</protein>
<comment type="caution">
    <text evidence="1">The sequence shown here is derived from an EMBL/GenBank/DDBJ whole genome shotgun (WGS) entry which is preliminary data.</text>
</comment>
<dbReference type="EMBL" id="ADCY02000035">
    <property type="protein sequence ID" value="EFG30482.1"/>
    <property type="molecule type" value="Genomic_DNA"/>
</dbReference>
<dbReference type="Proteomes" id="UP000017813">
    <property type="component" value="Unassembled WGS sequence"/>
</dbReference>
<reference evidence="1 2" key="1">
    <citation type="submission" date="2010-03" db="EMBL/GenBank/DDBJ databases">
        <authorList>
            <consortium name="The Broad Institute Genome Sequencing Platform"/>
            <person name="Ward D."/>
            <person name="Earl A."/>
            <person name="Feldgarden M."/>
            <person name="Gevers D."/>
            <person name="Young S."/>
            <person name="Zeng Q."/>
            <person name="Koehrsen M."/>
            <person name="Alvarado L."/>
            <person name="Berlin A.M."/>
            <person name="Borenstein D."/>
            <person name="Chapman S.B."/>
            <person name="Chen Z."/>
            <person name="Engels R."/>
            <person name="Freedman E."/>
            <person name="Gellesch M."/>
            <person name="Goldberg J."/>
            <person name="Griggs A."/>
            <person name="Gujja S."/>
            <person name="Heilman E.R."/>
            <person name="Heiman D.I."/>
            <person name="Hepburn T.A."/>
            <person name="Howarth C."/>
            <person name="Jen D."/>
            <person name="Larson L."/>
            <person name="Mehta T."/>
            <person name="Park D."/>
            <person name="Pearson M."/>
            <person name="Richards J."/>
            <person name="Roberts A."/>
            <person name="Saif S."/>
            <person name="Shea T.D."/>
            <person name="Shenoy N."/>
            <person name="Sisk P."/>
            <person name="Stolte C."/>
            <person name="Sykes S.N."/>
            <person name="Walk T."/>
            <person name="White J."/>
            <person name="Yandava C."/>
            <person name="Izard J."/>
            <person name="Baranova O.V."/>
            <person name="Blanton J.M."/>
            <person name="Tanner A.C."/>
            <person name="Dewhirst F."/>
            <person name="Haas B."/>
            <person name="Nusbaum C."/>
            <person name="Birren B."/>
        </authorList>
    </citation>
    <scope>NUCLEOTIDE SEQUENCE [LARGE SCALE GENOMIC DNA]</scope>
    <source>
        <strain evidence="1 2">ATCC 29453</strain>
    </source>
</reference>
<organism evidence="1 2">
    <name type="scientific">Simonsiella muelleri ATCC 29453</name>
    <dbReference type="NCBI Taxonomy" id="641147"/>
    <lineage>
        <taxon>Bacteria</taxon>
        <taxon>Pseudomonadati</taxon>
        <taxon>Pseudomonadota</taxon>
        <taxon>Betaproteobacteria</taxon>
        <taxon>Neisseriales</taxon>
        <taxon>Neisseriaceae</taxon>
        <taxon>Simonsiella</taxon>
    </lineage>
</organism>
<dbReference type="eggNOG" id="ENOG5032V19">
    <property type="taxonomic scope" value="Bacteria"/>
</dbReference>
<dbReference type="STRING" id="641147.HMPREF9021_01769"/>
<gene>
    <name evidence="1" type="ORF">HMPREF9021_01769</name>
</gene>
<evidence type="ECO:0000313" key="1">
    <source>
        <dbReference type="EMBL" id="EFG30482.1"/>
    </source>
</evidence>
<accession>V9HLM1</accession>
<dbReference type="AlphaFoldDB" id="V9HLM1"/>
<name>V9HLM1_9NEIS</name>
<dbReference type="OrthoDB" id="9152664at2"/>
<dbReference type="HOGENOM" id="CLU_1140908_0_0_4"/>
<dbReference type="KEGG" id="smur:BWP33_08325"/>
<keyword evidence="2" id="KW-1185">Reference proteome</keyword>
<dbReference type="RefSeq" id="WP_002642174.1">
    <property type="nucleotide sequence ID" value="NZ_CP019448.1"/>
</dbReference>
<sequence length="241" mass="27537">MKNNIGRILPIKQSFVEHFLKGIDEIIPVNDEMQNWLNRDRSLRAVICADRMVDDVEKLLKKYHDTAKGSENGINAPLPIVLIAFAKDAQPISADRNRALPNPQYAQLVENGEWYKMRSDFVEQRVQIAFLSHTSSTAKSMTSQMRLYFSRFNQYRFPIKWHFGGYDFVLSGCLNEIPVSDDLADLPERTNLTILTWTLTLEVQIPYLTAPMPHTFTADGKIKGYSVIESVDLTTQPKKGI</sequence>
<reference evidence="1 2" key="2">
    <citation type="submission" date="2011-10" db="EMBL/GenBank/DDBJ databases">
        <title>The Genome Sequence of Simonsiella muelleri ATCC 29453.</title>
        <authorList>
            <consortium name="The Broad Institute Genome Sequencing Platform"/>
            <consortium name="The Broad Institute Genome Sequencing Center for Infectious Disease"/>
            <person name="Earl A."/>
            <person name="Ward D."/>
            <person name="Feldgarden M."/>
            <person name="Gevers D."/>
            <person name="Izard J."/>
            <person name="Baranova O.V."/>
            <person name="Blanton J.M."/>
            <person name="Tanner A.C."/>
            <person name="Dewhirst F."/>
            <person name="Young S.K."/>
            <person name="Zeng Q."/>
            <person name="Gargeya S."/>
            <person name="Fitzgerald M."/>
            <person name="Haas B."/>
            <person name="Abouelleil A."/>
            <person name="Alvarado L."/>
            <person name="Arachchi H.M."/>
            <person name="Berlin A."/>
            <person name="Brown A."/>
            <person name="Chapman S.B."/>
            <person name="Chen Z."/>
            <person name="Dunbar C."/>
            <person name="Freedman E."/>
            <person name="Gearin G."/>
            <person name="Goldberg J."/>
            <person name="Griggs A."/>
            <person name="Gujja S."/>
            <person name="Heiman D."/>
            <person name="Howarth C."/>
            <person name="Larson L."/>
            <person name="Lui A."/>
            <person name="MacDonald P.J.P."/>
            <person name="Montmayeur A."/>
            <person name="Murphy C."/>
            <person name="Neiman D."/>
            <person name="Pearson M."/>
            <person name="Priest M."/>
            <person name="Roberts A."/>
            <person name="Saif S."/>
            <person name="Shea T."/>
            <person name="Shenoy N."/>
            <person name="Sisk P."/>
            <person name="Stolte C."/>
            <person name="Sykes S."/>
            <person name="Wortman J."/>
            <person name="Nusbaum C."/>
            <person name="Birren B."/>
        </authorList>
    </citation>
    <scope>NUCLEOTIDE SEQUENCE [LARGE SCALE GENOMIC DNA]</scope>
    <source>
        <strain evidence="1 2">ATCC 29453</strain>
    </source>
</reference>
<proteinExistence type="predicted"/>
<evidence type="ECO:0000313" key="2">
    <source>
        <dbReference type="Proteomes" id="UP000017813"/>
    </source>
</evidence>